<dbReference type="AlphaFoldDB" id="A0AAE2VEE6"/>
<keyword evidence="3" id="KW-1185">Reference proteome</keyword>
<evidence type="ECO:0000313" key="3">
    <source>
        <dbReference type="Proteomes" id="UP000634206"/>
    </source>
</evidence>
<evidence type="ECO:0000256" key="1">
    <source>
        <dbReference type="SAM" id="Phobius"/>
    </source>
</evidence>
<evidence type="ECO:0000313" key="2">
    <source>
        <dbReference type="EMBL" id="MBK1855734.1"/>
    </source>
</evidence>
<dbReference type="RefSeq" id="WP_309490347.1">
    <property type="nucleotide sequence ID" value="NZ_JAENIG010000008.1"/>
</dbReference>
<comment type="caution">
    <text evidence="2">The sequence shown here is derived from an EMBL/GenBank/DDBJ whole genome shotgun (WGS) entry which is preliminary data.</text>
</comment>
<gene>
    <name evidence="2" type="ORF">JIN83_12235</name>
</gene>
<dbReference type="Proteomes" id="UP000634206">
    <property type="component" value="Unassembled WGS sequence"/>
</dbReference>
<feature type="transmembrane region" description="Helical" evidence="1">
    <location>
        <begin position="55"/>
        <end position="80"/>
    </location>
</feature>
<reference evidence="2" key="1">
    <citation type="submission" date="2021-01" db="EMBL/GenBank/DDBJ databases">
        <title>Modified the classification status of verrucomicrobia.</title>
        <authorList>
            <person name="Feng X."/>
        </authorList>
    </citation>
    <scope>NUCLEOTIDE SEQUENCE</scope>
    <source>
        <strain evidence="2">5K15</strain>
    </source>
</reference>
<organism evidence="2 3">
    <name type="scientific">Oceaniferula flava</name>
    <dbReference type="NCBI Taxonomy" id="2800421"/>
    <lineage>
        <taxon>Bacteria</taxon>
        <taxon>Pseudomonadati</taxon>
        <taxon>Verrucomicrobiota</taxon>
        <taxon>Verrucomicrobiia</taxon>
        <taxon>Verrucomicrobiales</taxon>
        <taxon>Verrucomicrobiaceae</taxon>
        <taxon>Oceaniferula</taxon>
    </lineage>
</organism>
<protein>
    <submittedName>
        <fullName evidence="2">Uncharacterized protein</fullName>
    </submittedName>
</protein>
<keyword evidence="1" id="KW-1133">Transmembrane helix</keyword>
<accession>A0AAE2VEE6</accession>
<name>A0AAE2VEE6_9BACT</name>
<proteinExistence type="predicted"/>
<keyword evidence="1" id="KW-0812">Transmembrane</keyword>
<feature type="transmembrane region" description="Helical" evidence="1">
    <location>
        <begin position="28"/>
        <end position="49"/>
    </location>
</feature>
<feature type="transmembrane region" description="Helical" evidence="1">
    <location>
        <begin position="89"/>
        <end position="109"/>
    </location>
</feature>
<sequence>MVKIPDKKHGDRELNDLRKRNAFAVRPPVQAVVNLALHPILLAAVYLLTLTSAGLAIAALYIPALSCAGLSLLSSLVIFWKKPRSRHHAAFIAIISLLVLVFGSVYYLAQFEPTSNDPQGPIRY</sequence>
<keyword evidence="1" id="KW-0472">Membrane</keyword>
<dbReference type="EMBL" id="JAENIG010000008">
    <property type="protein sequence ID" value="MBK1855734.1"/>
    <property type="molecule type" value="Genomic_DNA"/>
</dbReference>